<accession>A0A9P5YXA9</accession>
<sequence>MIFRPGGLTRRDAILLLVGASSMHIWSLLFSQHDYPSDQSIVINNHASQDHVVERITLTTTVVEPARTQTRIQTQTATVTKLAAAKSTTKSRAVAPFAELPSTEVLAHAPGWTLFRDVYMSNGTIFIVADENARKNIPEIRMMTSTGLPAENTPENIASREPLPENMQIITPEEAKRRWVTVDPDGKYPDLNRVWSVEGNTLLFNDPTQFLRHYYHLVAELFFGVQAFWHGAFSEPLSTRDALSPTSSIHYSQTHPAVPPIHRAIFAHSNADGWRDNPGFNRYFLRAAFPSLIVEHQEDWEDRIRSTRPKPGQIQTGERAWHFPMVLLTDRSAAHRGWMCGSNTQRTASEAWDYMRLNGKLRGMHVGGWWAPVREAIWRFAGADEGLKPVLDKARQRDRKEEDQSYFGPETGVVRGLGSSAPALDKAKVADIGAEHQKKLPMPSKVVITYISRQSARNRKLIPEDHALLIESLKELVDRKNKERAKFFKDANKVLGFGDDDRKRATDEAGGVPLEWELNVMEAEKLTHDQQIQAAARTTIMLGVHGNGLTHLVFMKPTRASTVIEMFYPGGFAHDYYWTSRALGMSHFAVWNDTHRTYPDKPNVDYPKGFQENSIPAHGPTVAQLIEDRVAMKL</sequence>
<dbReference type="OrthoDB" id="529273at2759"/>
<evidence type="ECO:0000313" key="2">
    <source>
        <dbReference type="Proteomes" id="UP000807469"/>
    </source>
</evidence>
<reference evidence="1" key="1">
    <citation type="submission" date="2020-11" db="EMBL/GenBank/DDBJ databases">
        <authorList>
            <consortium name="DOE Joint Genome Institute"/>
            <person name="Ahrendt S."/>
            <person name="Riley R."/>
            <person name="Andreopoulos W."/>
            <person name="Labutti K."/>
            <person name="Pangilinan J."/>
            <person name="Ruiz-Duenas F.J."/>
            <person name="Barrasa J.M."/>
            <person name="Sanchez-Garcia M."/>
            <person name="Camarero S."/>
            <person name="Miyauchi S."/>
            <person name="Serrano A."/>
            <person name="Linde D."/>
            <person name="Babiker R."/>
            <person name="Drula E."/>
            <person name="Ayuso-Fernandez I."/>
            <person name="Pacheco R."/>
            <person name="Padilla G."/>
            <person name="Ferreira P."/>
            <person name="Barriuso J."/>
            <person name="Kellner H."/>
            <person name="Castanera R."/>
            <person name="Alfaro M."/>
            <person name="Ramirez L."/>
            <person name="Pisabarro A.G."/>
            <person name="Kuo A."/>
            <person name="Tritt A."/>
            <person name="Lipzen A."/>
            <person name="He G."/>
            <person name="Yan M."/>
            <person name="Ng V."/>
            <person name="Cullen D."/>
            <person name="Martin F."/>
            <person name="Rosso M.-N."/>
            <person name="Henrissat B."/>
            <person name="Hibbett D."/>
            <person name="Martinez A.T."/>
            <person name="Grigoriev I.V."/>
        </authorList>
    </citation>
    <scope>NUCLEOTIDE SEQUENCE</scope>
    <source>
        <strain evidence="1">CIRM-BRFM 674</strain>
    </source>
</reference>
<proteinExistence type="predicted"/>
<protein>
    <submittedName>
        <fullName evidence="1">Uncharacterized protein</fullName>
    </submittedName>
</protein>
<gene>
    <name evidence="1" type="ORF">BDN70DRAFT_110609</name>
</gene>
<dbReference type="PANTHER" id="PTHR20961:SF38">
    <property type="entry name" value="PROTEIN O-LINKED-MANNOSE BETA-1,4-N-ACETYLGLUCOSAMINYLTRANSFERASE 2"/>
    <property type="match status" value="1"/>
</dbReference>
<comment type="caution">
    <text evidence="1">The sequence shown here is derived from an EMBL/GenBank/DDBJ whole genome shotgun (WGS) entry which is preliminary data.</text>
</comment>
<evidence type="ECO:0000313" key="1">
    <source>
        <dbReference type="EMBL" id="KAF9477432.1"/>
    </source>
</evidence>
<name>A0A9P5YXA9_9AGAR</name>
<dbReference type="InterPro" id="IPR007657">
    <property type="entry name" value="Glycosyltransferase_61"/>
</dbReference>
<dbReference type="GO" id="GO:0097363">
    <property type="term" value="F:protein O-acetylglucosaminyltransferase activity"/>
    <property type="evidence" value="ECO:0007669"/>
    <property type="project" value="TreeGrafter"/>
</dbReference>
<dbReference type="PANTHER" id="PTHR20961">
    <property type="entry name" value="GLYCOSYLTRANSFERASE"/>
    <property type="match status" value="1"/>
</dbReference>
<dbReference type="EMBL" id="MU155261">
    <property type="protein sequence ID" value="KAF9477432.1"/>
    <property type="molecule type" value="Genomic_DNA"/>
</dbReference>
<keyword evidence="2" id="KW-1185">Reference proteome</keyword>
<dbReference type="GO" id="GO:0035269">
    <property type="term" value="P:protein O-linked glycosylation via mannose"/>
    <property type="evidence" value="ECO:0007669"/>
    <property type="project" value="TreeGrafter"/>
</dbReference>
<dbReference type="AlphaFoldDB" id="A0A9P5YXA9"/>
<organism evidence="1 2">
    <name type="scientific">Pholiota conissans</name>
    <dbReference type="NCBI Taxonomy" id="109636"/>
    <lineage>
        <taxon>Eukaryota</taxon>
        <taxon>Fungi</taxon>
        <taxon>Dikarya</taxon>
        <taxon>Basidiomycota</taxon>
        <taxon>Agaricomycotina</taxon>
        <taxon>Agaricomycetes</taxon>
        <taxon>Agaricomycetidae</taxon>
        <taxon>Agaricales</taxon>
        <taxon>Agaricineae</taxon>
        <taxon>Strophariaceae</taxon>
        <taxon>Pholiota</taxon>
    </lineage>
</organism>
<dbReference type="GO" id="GO:0005783">
    <property type="term" value="C:endoplasmic reticulum"/>
    <property type="evidence" value="ECO:0007669"/>
    <property type="project" value="TreeGrafter"/>
</dbReference>
<dbReference type="Proteomes" id="UP000807469">
    <property type="component" value="Unassembled WGS sequence"/>
</dbReference>